<proteinExistence type="predicted"/>
<dbReference type="InterPro" id="IPR032675">
    <property type="entry name" value="LRR_dom_sf"/>
</dbReference>
<dbReference type="Proteomes" id="UP000748756">
    <property type="component" value="Unassembled WGS sequence"/>
</dbReference>
<keyword evidence="2" id="KW-1185">Reference proteome</keyword>
<comment type="caution">
    <text evidence="1">The sequence shown here is derived from an EMBL/GenBank/DDBJ whole genome shotgun (WGS) entry which is preliminary data.</text>
</comment>
<evidence type="ECO:0000313" key="2">
    <source>
        <dbReference type="Proteomes" id="UP000748756"/>
    </source>
</evidence>
<gene>
    <name evidence="1" type="ORF">BG015_005415</name>
</gene>
<name>A0A9P5R7X1_9FUNG</name>
<accession>A0A9P5R7X1</accession>
<organism evidence="1 2">
    <name type="scientific">Linnemannia schmuckeri</name>
    <dbReference type="NCBI Taxonomy" id="64567"/>
    <lineage>
        <taxon>Eukaryota</taxon>
        <taxon>Fungi</taxon>
        <taxon>Fungi incertae sedis</taxon>
        <taxon>Mucoromycota</taxon>
        <taxon>Mortierellomycotina</taxon>
        <taxon>Mortierellomycetes</taxon>
        <taxon>Mortierellales</taxon>
        <taxon>Mortierellaceae</taxon>
        <taxon>Linnemannia</taxon>
    </lineage>
</organism>
<dbReference type="OrthoDB" id="2382874at2759"/>
<protein>
    <submittedName>
        <fullName evidence="1">Uncharacterized protein</fullName>
    </submittedName>
</protein>
<dbReference type="Gene3D" id="3.80.10.10">
    <property type="entry name" value="Ribonuclease Inhibitor"/>
    <property type="match status" value="1"/>
</dbReference>
<sequence length="152" mass="17746">MKRNRSLRTLKIGKFLLSLCRIGSPTVFIDLLAALPNLGILEHNLHYLDEYQLLGQLEHLCSFSSRYFTVSEALDHRQSYKNIRSLSKHYNMSQLHVAWILKDFPNLEYLSLWRIDNTQPNDPEVFRIIGNSLLKLKGICVDSVNDRMDRNI</sequence>
<reference evidence="1" key="1">
    <citation type="journal article" date="2020" name="Fungal Divers.">
        <title>Resolving the Mortierellaceae phylogeny through synthesis of multi-gene phylogenetics and phylogenomics.</title>
        <authorList>
            <person name="Vandepol N."/>
            <person name="Liber J."/>
            <person name="Desiro A."/>
            <person name="Na H."/>
            <person name="Kennedy M."/>
            <person name="Barry K."/>
            <person name="Grigoriev I.V."/>
            <person name="Miller A.N."/>
            <person name="O'Donnell K."/>
            <person name="Stajich J.E."/>
            <person name="Bonito G."/>
        </authorList>
    </citation>
    <scope>NUCLEOTIDE SEQUENCE</scope>
    <source>
        <strain evidence="1">NRRL 6426</strain>
    </source>
</reference>
<dbReference type="AlphaFoldDB" id="A0A9P5R7X1"/>
<evidence type="ECO:0000313" key="1">
    <source>
        <dbReference type="EMBL" id="KAF9123031.1"/>
    </source>
</evidence>
<dbReference type="EMBL" id="JAAAUQ010002506">
    <property type="protein sequence ID" value="KAF9123031.1"/>
    <property type="molecule type" value="Genomic_DNA"/>
</dbReference>